<evidence type="ECO:0000313" key="2">
    <source>
        <dbReference type="Proteomes" id="UP000008136"/>
    </source>
</evidence>
<dbReference type="AlphaFoldDB" id="F2KQJ5"/>
<protein>
    <submittedName>
        <fullName evidence="1">Uncharacterized protein</fullName>
    </submittedName>
</protein>
<dbReference type="Proteomes" id="UP000008136">
    <property type="component" value="Chromosome"/>
</dbReference>
<dbReference type="EMBL" id="CP002588">
    <property type="protein sequence ID" value="AEA47728.1"/>
    <property type="molecule type" value="Genomic_DNA"/>
</dbReference>
<reference evidence="1 2" key="1">
    <citation type="submission" date="2011-03" db="EMBL/GenBank/DDBJ databases">
        <title>The complete genome of Archaeoglobus veneficus SNP6.</title>
        <authorList>
            <consortium name="US DOE Joint Genome Institute (JGI-PGF)"/>
            <person name="Lucas S."/>
            <person name="Copeland A."/>
            <person name="Lapidus A."/>
            <person name="Bruce D."/>
            <person name="Goodwin L."/>
            <person name="Pitluck S."/>
            <person name="Kyrpides N."/>
            <person name="Mavromatis K."/>
            <person name="Pagani I."/>
            <person name="Ivanova N."/>
            <person name="Mikhailova N."/>
            <person name="Lu M."/>
            <person name="Detter J.C."/>
            <person name="Tapia R."/>
            <person name="Han C."/>
            <person name="Land M."/>
            <person name="Hauser L."/>
            <person name="Markowitz V."/>
            <person name="Cheng J.-F."/>
            <person name="Hugenholtz P."/>
            <person name="Woyke T."/>
            <person name="Wu D."/>
            <person name="Spring S."/>
            <person name="Brambilla E."/>
            <person name="Klenk H.-P."/>
            <person name="Eisen J.A."/>
        </authorList>
    </citation>
    <scope>NUCLEOTIDE SEQUENCE [LARGE SCALE GENOMIC DNA]</scope>
    <source>
        <strain evidence="2">SNP6</strain>
    </source>
</reference>
<organism evidence="1 2">
    <name type="scientific">Archaeoglobus veneficus (strain DSM 11195 / SNP6)</name>
    <dbReference type="NCBI Taxonomy" id="693661"/>
    <lineage>
        <taxon>Archaea</taxon>
        <taxon>Methanobacteriati</taxon>
        <taxon>Methanobacteriota</taxon>
        <taxon>Archaeoglobi</taxon>
        <taxon>Archaeoglobales</taxon>
        <taxon>Archaeoglobaceae</taxon>
        <taxon>Archaeoglobus</taxon>
    </lineage>
</organism>
<name>F2KQJ5_ARCVS</name>
<dbReference type="KEGG" id="ave:Arcve_1729"/>
<accession>F2KQJ5</accession>
<evidence type="ECO:0000313" key="1">
    <source>
        <dbReference type="EMBL" id="AEA47728.1"/>
    </source>
</evidence>
<proteinExistence type="predicted"/>
<gene>
    <name evidence="1" type="ordered locus">Arcve_1729</name>
</gene>
<sequence>MTMHVISCKIDEDTFKRLEEMRRKVNTSKSDFLRTIIQKAFENYENGRLAEVNDEDSKAEIAESFTSVKPVPAIEVKEPEHFIIKSPKDIEEVKDSESKLVEPEKVEAYEPDFDEDLEDSEIARYECGNCGYKFGDLPTLLYIARRS</sequence>
<dbReference type="HOGENOM" id="CLU_1763778_0_0_2"/>
<keyword evidence="2" id="KW-1185">Reference proteome</keyword>
<dbReference type="CDD" id="cd21631">
    <property type="entry name" value="RHH_CopG_NikR-like"/>
    <property type="match status" value="1"/>
</dbReference>